<name>A0AAP0GCZ5_9ASPA</name>
<proteinExistence type="predicted"/>
<dbReference type="CDD" id="cd20071">
    <property type="entry name" value="SET_SMYD"/>
    <property type="match status" value="1"/>
</dbReference>
<dbReference type="Proteomes" id="UP001418222">
    <property type="component" value="Unassembled WGS sequence"/>
</dbReference>
<dbReference type="PANTHER" id="PTHR47780:SF1">
    <property type="entry name" value="PROTEIN SET DOMAIN GROUP 41"/>
    <property type="match status" value="1"/>
</dbReference>
<evidence type="ECO:0000313" key="2">
    <source>
        <dbReference type="Proteomes" id="UP001418222"/>
    </source>
</evidence>
<keyword evidence="2" id="KW-1185">Reference proteome</keyword>
<evidence type="ECO:0000313" key="1">
    <source>
        <dbReference type="EMBL" id="KAK8951985.1"/>
    </source>
</evidence>
<dbReference type="InterPro" id="IPR046341">
    <property type="entry name" value="SET_dom_sf"/>
</dbReference>
<sequence>MELRVREDTPMSRDITPRIPAIAASLHDKFLRSHCSSCFRPLSSSSTLQPTITNPLLSCVACSSSIHYCSPDCAAADWYRHAASGECGLFILHPRSPAGDTTDVRVALRLLHSFDRLGLLPSSPPSRDSPRRIGGLLATGFIDVMDEGGELAERIEDGAALMIQARNPRMSGACSLERASIEGEILWAVMTNAVEVEIGELGGVGVAVYGPCFSWFNHSCSPNACYRFELSSGNKGHELRPSEVFPAGGAGEALDMWKMWQDYTDNGLADGLSWFGPRIIIRTIKPLSKDDEVCIAYTDILQPKALRHFDLWSRYRFVCYCERCCISPQMYIDTILSNPMSENNKFSESQLLEVSSYLEEILAEYMSNGNSEECCQKLGNMLSDGFHNKFSEAFESRFWLHPLQFVSQKAYIALSSAYRIQANNFDYTDLRFGEVLKSFKMARSSAACSLLAAGASLHLFMFETSIMLNTTVLWIDAGESFLYLLRIARYLGKLLEPGFSLAFVSSHFTVAEDKCKSTEDLLVVSAHFIDRVSHIMINLWPFLSHGHSYLECIKNPVNFSWLNMTNGYGRQEFSGRKCREWEYTVEWSDMHQLAVCSLMYGKYLANIFHGPESHLSVKAGGLLECILKRLL</sequence>
<dbReference type="Gene3D" id="2.170.270.10">
    <property type="entry name" value="SET domain"/>
    <property type="match status" value="1"/>
</dbReference>
<comment type="caution">
    <text evidence="1">The sequence shown here is derived from an EMBL/GenBank/DDBJ whole genome shotgun (WGS) entry which is preliminary data.</text>
</comment>
<protein>
    <submittedName>
        <fullName evidence="1">Protein SET DOMAIN GROUP 41</fullName>
    </submittedName>
</protein>
<dbReference type="SUPFAM" id="SSF82199">
    <property type="entry name" value="SET domain"/>
    <property type="match status" value="1"/>
</dbReference>
<dbReference type="AlphaFoldDB" id="A0AAP0GCZ5"/>
<organism evidence="1 2">
    <name type="scientific">Platanthera zijinensis</name>
    <dbReference type="NCBI Taxonomy" id="2320716"/>
    <lineage>
        <taxon>Eukaryota</taxon>
        <taxon>Viridiplantae</taxon>
        <taxon>Streptophyta</taxon>
        <taxon>Embryophyta</taxon>
        <taxon>Tracheophyta</taxon>
        <taxon>Spermatophyta</taxon>
        <taxon>Magnoliopsida</taxon>
        <taxon>Liliopsida</taxon>
        <taxon>Asparagales</taxon>
        <taxon>Orchidaceae</taxon>
        <taxon>Orchidoideae</taxon>
        <taxon>Orchideae</taxon>
        <taxon>Orchidinae</taxon>
        <taxon>Platanthera</taxon>
    </lineage>
</organism>
<reference evidence="1 2" key="1">
    <citation type="journal article" date="2022" name="Nat. Plants">
        <title>Genomes of leafy and leafless Platanthera orchids illuminate the evolution of mycoheterotrophy.</title>
        <authorList>
            <person name="Li M.H."/>
            <person name="Liu K.W."/>
            <person name="Li Z."/>
            <person name="Lu H.C."/>
            <person name="Ye Q.L."/>
            <person name="Zhang D."/>
            <person name="Wang J.Y."/>
            <person name="Li Y.F."/>
            <person name="Zhong Z.M."/>
            <person name="Liu X."/>
            <person name="Yu X."/>
            <person name="Liu D.K."/>
            <person name="Tu X.D."/>
            <person name="Liu B."/>
            <person name="Hao Y."/>
            <person name="Liao X.Y."/>
            <person name="Jiang Y.T."/>
            <person name="Sun W.H."/>
            <person name="Chen J."/>
            <person name="Chen Y.Q."/>
            <person name="Ai Y."/>
            <person name="Zhai J.W."/>
            <person name="Wu S.S."/>
            <person name="Zhou Z."/>
            <person name="Hsiao Y.Y."/>
            <person name="Wu W.L."/>
            <person name="Chen Y.Y."/>
            <person name="Lin Y.F."/>
            <person name="Hsu J.L."/>
            <person name="Li C.Y."/>
            <person name="Wang Z.W."/>
            <person name="Zhao X."/>
            <person name="Zhong W.Y."/>
            <person name="Ma X.K."/>
            <person name="Ma L."/>
            <person name="Huang J."/>
            <person name="Chen G.Z."/>
            <person name="Huang M.Z."/>
            <person name="Huang L."/>
            <person name="Peng D.H."/>
            <person name="Luo Y.B."/>
            <person name="Zou S.Q."/>
            <person name="Chen S.P."/>
            <person name="Lan S."/>
            <person name="Tsai W.C."/>
            <person name="Van de Peer Y."/>
            <person name="Liu Z.J."/>
        </authorList>
    </citation>
    <scope>NUCLEOTIDE SEQUENCE [LARGE SCALE GENOMIC DNA]</scope>
    <source>
        <strain evidence="1">Lor287</strain>
    </source>
</reference>
<gene>
    <name evidence="1" type="primary">SDG41</name>
    <name evidence="1" type="ORF">KSP39_PZI003571</name>
</gene>
<accession>A0AAP0GCZ5</accession>
<dbReference type="PANTHER" id="PTHR47780">
    <property type="entry name" value="PROTEIN SET DOMAIN GROUP 41"/>
    <property type="match status" value="1"/>
</dbReference>
<dbReference type="EMBL" id="JBBWWQ010000003">
    <property type="protein sequence ID" value="KAK8951985.1"/>
    <property type="molecule type" value="Genomic_DNA"/>
</dbReference>
<dbReference type="Gene3D" id="6.10.140.2220">
    <property type="match status" value="1"/>
</dbReference>